<name>A0ABW5CD44_9PROT</name>
<keyword evidence="5" id="KW-1185">Reference proteome</keyword>
<organism evidence="4 5">
    <name type="scientific">Phaeospirillum tilakii</name>
    <dbReference type="NCBI Taxonomy" id="741673"/>
    <lineage>
        <taxon>Bacteria</taxon>
        <taxon>Pseudomonadati</taxon>
        <taxon>Pseudomonadota</taxon>
        <taxon>Alphaproteobacteria</taxon>
        <taxon>Rhodospirillales</taxon>
        <taxon>Rhodospirillaceae</taxon>
        <taxon>Phaeospirillum</taxon>
    </lineage>
</organism>
<dbReference type="Gene3D" id="3.40.50.1820">
    <property type="entry name" value="alpha/beta hydrolase"/>
    <property type="match status" value="1"/>
</dbReference>
<protein>
    <submittedName>
        <fullName evidence="4">Alpha/beta hydrolase</fullName>
    </submittedName>
</protein>
<evidence type="ECO:0000313" key="5">
    <source>
        <dbReference type="Proteomes" id="UP001597296"/>
    </source>
</evidence>
<dbReference type="Pfam" id="PF02230">
    <property type="entry name" value="Abhydrolase_2"/>
    <property type="match status" value="1"/>
</dbReference>
<comment type="caution">
    <text evidence="4">The sequence shown here is derived from an EMBL/GenBank/DDBJ whole genome shotgun (WGS) entry which is preliminary data.</text>
</comment>
<comment type="similarity">
    <text evidence="1">Belongs to the AB hydrolase superfamily. AB hydrolase 2 family.</text>
</comment>
<dbReference type="Proteomes" id="UP001597296">
    <property type="component" value="Unassembled WGS sequence"/>
</dbReference>
<dbReference type="SUPFAM" id="SSF53474">
    <property type="entry name" value="alpha/beta-Hydrolases"/>
    <property type="match status" value="1"/>
</dbReference>
<gene>
    <name evidence="4" type="ORF">ACFSNB_13165</name>
</gene>
<dbReference type="EMBL" id="JBHUIY010000027">
    <property type="protein sequence ID" value="MFD2234757.1"/>
    <property type="molecule type" value="Genomic_DNA"/>
</dbReference>
<feature type="domain" description="Phospholipase/carboxylesterase/thioesterase" evidence="3">
    <location>
        <begin position="18"/>
        <end position="216"/>
    </location>
</feature>
<dbReference type="InterPro" id="IPR050565">
    <property type="entry name" value="LYPA1-2/EST-like"/>
</dbReference>
<dbReference type="InterPro" id="IPR003140">
    <property type="entry name" value="PLipase/COase/thioEstase"/>
</dbReference>
<dbReference type="InterPro" id="IPR029058">
    <property type="entry name" value="AB_hydrolase_fold"/>
</dbReference>
<evidence type="ECO:0000256" key="1">
    <source>
        <dbReference type="ARBA" id="ARBA00006499"/>
    </source>
</evidence>
<evidence type="ECO:0000256" key="2">
    <source>
        <dbReference type="ARBA" id="ARBA00022801"/>
    </source>
</evidence>
<reference evidence="5" key="1">
    <citation type="journal article" date="2019" name="Int. J. Syst. Evol. Microbiol.">
        <title>The Global Catalogue of Microorganisms (GCM) 10K type strain sequencing project: providing services to taxonomists for standard genome sequencing and annotation.</title>
        <authorList>
            <consortium name="The Broad Institute Genomics Platform"/>
            <consortium name="The Broad Institute Genome Sequencing Center for Infectious Disease"/>
            <person name="Wu L."/>
            <person name="Ma J."/>
        </authorList>
    </citation>
    <scope>NUCLEOTIDE SEQUENCE [LARGE SCALE GENOMIC DNA]</scope>
    <source>
        <strain evidence="5">KCTC 15012</strain>
    </source>
</reference>
<dbReference type="PANTHER" id="PTHR10655:SF17">
    <property type="entry name" value="LYSOPHOSPHOLIPASE-LIKE PROTEIN 1"/>
    <property type="match status" value="1"/>
</dbReference>
<dbReference type="RefSeq" id="WP_377317291.1">
    <property type="nucleotide sequence ID" value="NZ_JBHUIY010000027.1"/>
</dbReference>
<sequence length="224" mass="22353">MSEQSPLPLTGPEAAPASGGPAAQLVVLLHGLGVDGSDLIGLAPYFAEALPDAAFFAPDAPDPCDLVPFGRQWFSLQDRAASQVVAGVRGAAPRLAATIAAAAARWGVGPGDVALVGFSQGAMMALDVGLRRAPPPAAIVAFSGALVDAARLPDEIAGRPPVLLVHGAEDEVVNPASLATAERALGAVGVPVLAQLRPGLGHAIDDEGAALARAFLLQAFGGAD</sequence>
<evidence type="ECO:0000259" key="3">
    <source>
        <dbReference type="Pfam" id="PF02230"/>
    </source>
</evidence>
<evidence type="ECO:0000313" key="4">
    <source>
        <dbReference type="EMBL" id="MFD2234757.1"/>
    </source>
</evidence>
<accession>A0ABW5CD44</accession>
<dbReference type="PANTHER" id="PTHR10655">
    <property type="entry name" value="LYSOPHOSPHOLIPASE-RELATED"/>
    <property type="match status" value="1"/>
</dbReference>
<dbReference type="GO" id="GO:0016787">
    <property type="term" value="F:hydrolase activity"/>
    <property type="evidence" value="ECO:0007669"/>
    <property type="project" value="UniProtKB-KW"/>
</dbReference>
<keyword evidence="2 4" id="KW-0378">Hydrolase</keyword>
<proteinExistence type="inferred from homology"/>